<dbReference type="PANTHER" id="PTHR32114">
    <property type="entry name" value="ABC TRANSPORTER ABCH.3"/>
    <property type="match status" value="1"/>
</dbReference>
<comment type="caution">
    <text evidence="6">The sequence shown here is derived from an EMBL/GenBank/DDBJ whole genome shotgun (WGS) entry which is preliminary data.</text>
</comment>
<evidence type="ECO:0000259" key="5">
    <source>
        <dbReference type="Pfam" id="PF02463"/>
    </source>
</evidence>
<dbReference type="Gene3D" id="3.40.50.300">
    <property type="entry name" value="P-loop containing nucleotide triphosphate hydrolases"/>
    <property type="match status" value="2"/>
</dbReference>
<evidence type="ECO:0000256" key="2">
    <source>
        <dbReference type="ARBA" id="ARBA00011322"/>
    </source>
</evidence>
<dbReference type="EMBL" id="PKOZ01000010">
    <property type="protein sequence ID" value="PQD94393.1"/>
    <property type="molecule type" value="Genomic_DNA"/>
</dbReference>
<proteinExistence type="inferred from homology"/>
<feature type="domain" description="RecF/RecN/SMC N-terminal" evidence="5">
    <location>
        <begin position="121"/>
        <end position="760"/>
    </location>
</feature>
<reference evidence="6 7" key="1">
    <citation type="submission" date="2017-12" db="EMBL/GenBank/DDBJ databases">
        <title>Taxonomic description and draft genome of Pradoshia cofamensis Gen. nov., sp. nov., a thermotolerant bacillale isolated from anterior gut of earthworm Eisenia fetida.</title>
        <authorList>
            <person name="Saha T."/>
            <person name="Chakraborty R."/>
        </authorList>
    </citation>
    <scope>NUCLEOTIDE SEQUENCE [LARGE SCALE GENOMIC DNA]</scope>
    <source>
        <strain evidence="6 7">EAG3</strain>
    </source>
</reference>
<dbReference type="SUPFAM" id="SSF52540">
    <property type="entry name" value="P-loop containing nucleoside triphosphate hydrolases"/>
    <property type="match status" value="1"/>
</dbReference>
<evidence type="ECO:0000256" key="3">
    <source>
        <dbReference type="ARBA" id="ARBA00013368"/>
    </source>
</evidence>
<keyword evidence="4" id="KW-0175">Coiled coil</keyword>
<dbReference type="Pfam" id="PF02463">
    <property type="entry name" value="SMC_N"/>
    <property type="match status" value="1"/>
</dbReference>
<comment type="subunit">
    <text evidence="2">Heterodimer of SbcC and SbcD.</text>
</comment>
<evidence type="ECO:0000313" key="7">
    <source>
        <dbReference type="Proteomes" id="UP000239663"/>
    </source>
</evidence>
<evidence type="ECO:0000313" key="6">
    <source>
        <dbReference type="EMBL" id="PQD94393.1"/>
    </source>
</evidence>
<name>A0A2S7MXA7_9BACI</name>
<gene>
    <name evidence="6" type="ORF">CYL18_14350</name>
</gene>
<keyword evidence="7" id="KW-1185">Reference proteome</keyword>
<feature type="coiled-coil region" evidence="4">
    <location>
        <begin position="360"/>
        <end position="387"/>
    </location>
</feature>
<dbReference type="PANTHER" id="PTHR32114:SF2">
    <property type="entry name" value="ABC TRANSPORTER ABCH.3"/>
    <property type="match status" value="1"/>
</dbReference>
<sequence length="917" mass="106094">MQFIFHTLKLLIYGKVVLCSCFVKLCKMQSGCEMEENSLSTANSEYKKFLSLNSHKFSGYEIKLSKLILENFSKIDSTSNARGNRGKLIAKLIEQQGDEVSEEINFDKTTIDNMDEEISRLSSITIENFRGFSDKNIFEFKNPYTFVYGPNGTGKSSLCEALEYSLLGTIDEAQNKRIEVTEYIKNVYSKKGQPPLLMGINRLNEDVSIIPNSRKYGFCFIERNRIEGFARIAANTRQSQQQRLAILFGLESFNSFVTNFNETIDTYLDCRGKKSEELAQKEKQIAAHKTEIEQIALKKDSIKKQEKELLDSYPDVEKVEHLKRKISSDGPDLGFIQQNNKEIAELSTLKYREDPGIDRIQVLNEDIRKNIDKYNLLQEQIKKYKADLSLKDLYNSILKYREVYINNCPACESELYIDNRLMVPKDPFLNAEKGIEELTQVISLEESIEKLESQIHSMIQSLTNQFPQIVSIAESIDFADCEVIKALNDGLIKCDRKIENILDTVETLCYHNKTIIRLKDELVEYNGKVREVESKIDTLRKKNSEYEKTLSSISDISAKYKSVVESERISSDAIESFNKENEELIKQVQEEKLVVERNQKYSEAYKSFKTKLEEYNDALPASLVKDLSKNTMKFYNLINRNDYEYDLLENIYLPQNAGEKMKITFRDGNECDALHVLSEGHLRCLGLAILLAKNVGDKLPFIIFDDVVNAIDDEHRRGIIATLFEDSQISKKQLIITTHGEEFVKDLENNIPIKEYPNKVTRIDLLKFEELNKITVKLNLPRNYLAIAQNRLIENQYRDCLANCRRALENILYRLWKKMAKKYNVQVSVQLRTPDSKPDIMTTAKALNKIIRKQTNGEFSEVFPLLEELVGEKYKHSIEWNYLNKGTHDEERDSEFDRSVVRDILSLLESIDDKVMQ</sequence>
<evidence type="ECO:0000256" key="4">
    <source>
        <dbReference type="SAM" id="Coils"/>
    </source>
</evidence>
<feature type="coiled-coil region" evidence="4">
    <location>
        <begin position="271"/>
        <end position="305"/>
    </location>
</feature>
<dbReference type="AlphaFoldDB" id="A0A2S7MXA7"/>
<dbReference type="InterPro" id="IPR027417">
    <property type="entry name" value="P-loop_NTPase"/>
</dbReference>
<dbReference type="Proteomes" id="UP000239663">
    <property type="component" value="Unassembled WGS sequence"/>
</dbReference>
<feature type="coiled-coil region" evidence="4">
    <location>
        <begin position="515"/>
        <end position="549"/>
    </location>
</feature>
<evidence type="ECO:0000256" key="1">
    <source>
        <dbReference type="ARBA" id="ARBA00006930"/>
    </source>
</evidence>
<comment type="similarity">
    <text evidence="1">Belongs to the SMC family. SbcC subfamily.</text>
</comment>
<accession>A0A2S7MXA7</accession>
<feature type="coiled-coil region" evidence="4">
    <location>
        <begin position="574"/>
        <end position="618"/>
    </location>
</feature>
<dbReference type="InterPro" id="IPR003395">
    <property type="entry name" value="RecF/RecN/SMC_N"/>
</dbReference>
<organism evidence="6 7">
    <name type="scientific">Pradoshia eiseniae</name>
    <dbReference type="NCBI Taxonomy" id="2064768"/>
    <lineage>
        <taxon>Bacteria</taxon>
        <taxon>Bacillati</taxon>
        <taxon>Bacillota</taxon>
        <taxon>Bacilli</taxon>
        <taxon>Bacillales</taxon>
        <taxon>Bacillaceae</taxon>
        <taxon>Pradoshia</taxon>
    </lineage>
</organism>
<protein>
    <recommendedName>
        <fullName evidence="3">Nuclease SbcCD subunit C</fullName>
    </recommendedName>
</protein>